<feature type="chain" id="PRO_5020460233" evidence="1">
    <location>
        <begin position="23"/>
        <end position="265"/>
    </location>
</feature>
<dbReference type="EMBL" id="RLII01000069">
    <property type="protein sequence ID" value="RXE57533.1"/>
    <property type="molecule type" value="Genomic_DNA"/>
</dbReference>
<name>A0A4Q0I0D2_9FIRM</name>
<evidence type="ECO:0000259" key="2">
    <source>
        <dbReference type="Pfam" id="PF07833"/>
    </source>
</evidence>
<accession>A0A4Q0I0D2</accession>
<reference evidence="4" key="1">
    <citation type="submission" date="2018-11" db="EMBL/GenBank/DDBJ databases">
        <title>Genome sequencing of a novel mesophilic and cellulolytic organism within the genus Hungateiclostridium.</title>
        <authorList>
            <person name="Rettenmaier R."/>
            <person name="Liebl W."/>
            <person name="Zverlov V."/>
        </authorList>
    </citation>
    <scope>NUCLEOTIDE SEQUENCE [LARGE SCALE GENOMIC DNA]</scope>
    <source>
        <strain evidence="4">N2K1</strain>
    </source>
</reference>
<gene>
    <name evidence="3" type="ORF">EFD62_17220</name>
</gene>
<dbReference type="InterPro" id="IPR012854">
    <property type="entry name" value="Cu_amine_oxidase-like_N"/>
</dbReference>
<sequence length="265" mass="30249">MKKISLVLAIMCIFMMVTSVEAAIVLPLRVEVDGERLDFPDEQPFIDANGRTQTPARFIAEKLGANVTWNGKEQKAVFEKGSNKLVLYIGKKDYELNGQKKTMDTAALLKEGRTFVPARYVAEAFDAVVSWDPEIRTVYINTKPKPTKKEGTEIVAGFEVPLDTKLVAIEEDWGGISEACFEVNLLRANLEGQWDDLRQILLQKCDSSTVDEVMAYVMQKKEREYYLPDKFIYDKKSGRYIWIKESFMEDVNVFYCSASFDISEE</sequence>
<evidence type="ECO:0000256" key="1">
    <source>
        <dbReference type="SAM" id="SignalP"/>
    </source>
</evidence>
<proteinExistence type="predicted"/>
<dbReference type="SUPFAM" id="SSF55383">
    <property type="entry name" value="Copper amine oxidase, domain N"/>
    <property type="match status" value="1"/>
</dbReference>
<evidence type="ECO:0000313" key="4">
    <source>
        <dbReference type="Proteomes" id="UP000289166"/>
    </source>
</evidence>
<dbReference type="RefSeq" id="WP_069194463.1">
    <property type="nucleotide sequence ID" value="NZ_RLII01000069.1"/>
</dbReference>
<dbReference type="AlphaFoldDB" id="A0A4Q0I0D2"/>
<protein>
    <submittedName>
        <fullName evidence="3">Copper amine oxidase N-terminal domain-containing protein</fullName>
    </submittedName>
</protein>
<feature type="signal peptide" evidence="1">
    <location>
        <begin position="1"/>
        <end position="22"/>
    </location>
</feature>
<dbReference type="InterPro" id="IPR036582">
    <property type="entry name" value="Mao_N_sf"/>
</dbReference>
<dbReference type="Pfam" id="PF07833">
    <property type="entry name" value="Cu_amine_oxidN1"/>
    <property type="match status" value="1"/>
</dbReference>
<organism evidence="3 4">
    <name type="scientific">Acetivibrio mesophilus</name>
    <dbReference type="NCBI Taxonomy" id="2487273"/>
    <lineage>
        <taxon>Bacteria</taxon>
        <taxon>Bacillati</taxon>
        <taxon>Bacillota</taxon>
        <taxon>Clostridia</taxon>
        <taxon>Eubacteriales</taxon>
        <taxon>Oscillospiraceae</taxon>
        <taxon>Acetivibrio</taxon>
    </lineage>
</organism>
<feature type="domain" description="Copper amine oxidase-like N-terminal" evidence="2">
    <location>
        <begin position="32"/>
        <end position="140"/>
    </location>
</feature>
<keyword evidence="4" id="KW-1185">Reference proteome</keyword>
<dbReference type="Gene3D" id="3.30.457.10">
    <property type="entry name" value="Copper amine oxidase-like, N-terminal domain"/>
    <property type="match status" value="1"/>
</dbReference>
<evidence type="ECO:0000313" key="3">
    <source>
        <dbReference type="EMBL" id="RXE57533.1"/>
    </source>
</evidence>
<comment type="caution">
    <text evidence="3">The sequence shown here is derived from an EMBL/GenBank/DDBJ whole genome shotgun (WGS) entry which is preliminary data.</text>
</comment>
<keyword evidence="1" id="KW-0732">Signal</keyword>
<dbReference type="OrthoDB" id="1803673at2"/>
<dbReference type="Proteomes" id="UP000289166">
    <property type="component" value="Unassembled WGS sequence"/>
</dbReference>